<proteinExistence type="predicted"/>
<gene>
    <name evidence="3" type="ORF">ASPCAL07039</name>
</gene>
<dbReference type="EMBL" id="CDMC01000005">
    <property type="protein sequence ID" value="CEL05927.1"/>
    <property type="molecule type" value="Genomic_DNA"/>
</dbReference>
<dbReference type="Proteomes" id="UP000054771">
    <property type="component" value="Unassembled WGS sequence"/>
</dbReference>
<organism evidence="3 4">
    <name type="scientific">Aspergillus calidoustus</name>
    <dbReference type="NCBI Taxonomy" id="454130"/>
    <lineage>
        <taxon>Eukaryota</taxon>
        <taxon>Fungi</taxon>
        <taxon>Dikarya</taxon>
        <taxon>Ascomycota</taxon>
        <taxon>Pezizomycotina</taxon>
        <taxon>Eurotiomycetes</taxon>
        <taxon>Eurotiomycetidae</taxon>
        <taxon>Eurotiales</taxon>
        <taxon>Aspergillaceae</taxon>
        <taxon>Aspergillus</taxon>
        <taxon>Aspergillus subgen. Nidulantes</taxon>
    </lineage>
</organism>
<feature type="region of interest" description="Disordered" evidence="1">
    <location>
        <begin position="97"/>
        <end position="117"/>
    </location>
</feature>
<protein>
    <submittedName>
        <fullName evidence="3">Uncharacterized protein</fullName>
    </submittedName>
</protein>
<reference evidence="4" key="1">
    <citation type="journal article" date="2016" name="Genome Announc.">
        <title>Draft genome sequences of fungus Aspergillus calidoustus.</title>
        <authorList>
            <person name="Horn F."/>
            <person name="Linde J."/>
            <person name="Mattern D.J."/>
            <person name="Walther G."/>
            <person name="Guthke R."/>
            <person name="Scherlach K."/>
            <person name="Martin K."/>
            <person name="Brakhage A.A."/>
            <person name="Petzke L."/>
            <person name="Valiante V."/>
        </authorList>
    </citation>
    <scope>NUCLEOTIDE SEQUENCE [LARGE SCALE GENOMIC DNA]</scope>
    <source>
        <strain evidence="4">SF006504</strain>
    </source>
</reference>
<evidence type="ECO:0000256" key="2">
    <source>
        <dbReference type="SAM" id="SignalP"/>
    </source>
</evidence>
<dbReference type="AlphaFoldDB" id="A0A0U5G3Z0"/>
<feature type="compositionally biased region" description="Low complexity" evidence="1">
    <location>
        <begin position="54"/>
        <end position="68"/>
    </location>
</feature>
<feature type="chain" id="PRO_5006857512" evidence="2">
    <location>
        <begin position="21"/>
        <end position="117"/>
    </location>
</feature>
<dbReference type="OrthoDB" id="10346433at2759"/>
<keyword evidence="4" id="KW-1185">Reference proteome</keyword>
<feature type="compositionally biased region" description="Acidic residues" evidence="1">
    <location>
        <begin position="102"/>
        <end position="117"/>
    </location>
</feature>
<name>A0A0U5G3Z0_ASPCI</name>
<sequence length="117" mass="12078">MPFSMYSFGLIAALTAFVQALPTAPSTPSLEDLTSTGNSNQEVPEIPEIPGQPSSDDSGDSGSSSGSSFMGVGFSNTIDLGNLEELPTVTTDFLAGSIQNFETDDESDSDDDEGASN</sequence>
<evidence type="ECO:0000256" key="1">
    <source>
        <dbReference type="SAM" id="MobiDB-lite"/>
    </source>
</evidence>
<accession>A0A0U5G3Z0</accession>
<feature type="compositionally biased region" description="Polar residues" evidence="1">
    <location>
        <begin position="24"/>
        <end position="42"/>
    </location>
</feature>
<feature type="region of interest" description="Disordered" evidence="1">
    <location>
        <begin position="24"/>
        <end position="70"/>
    </location>
</feature>
<feature type="signal peptide" evidence="2">
    <location>
        <begin position="1"/>
        <end position="20"/>
    </location>
</feature>
<evidence type="ECO:0000313" key="3">
    <source>
        <dbReference type="EMBL" id="CEL05927.1"/>
    </source>
</evidence>
<evidence type="ECO:0000313" key="4">
    <source>
        <dbReference type="Proteomes" id="UP000054771"/>
    </source>
</evidence>
<keyword evidence="2" id="KW-0732">Signal</keyword>